<dbReference type="OrthoDB" id="1755302at2"/>
<dbReference type="Proteomes" id="UP000199476">
    <property type="component" value="Unassembled WGS sequence"/>
</dbReference>
<protein>
    <submittedName>
        <fullName evidence="1">Uncharacterized protein</fullName>
    </submittedName>
</protein>
<sequence>MEELKEKFYDLSDKEKLEFARAIMPEICQLVKGNPEQMQKMMSSCMDMMGEEEMDMSQMMQMMGNMNMMGEDN</sequence>
<organism evidence="1 2">
    <name type="scientific">Halarsenatibacter silvermanii</name>
    <dbReference type="NCBI Taxonomy" id="321763"/>
    <lineage>
        <taxon>Bacteria</taxon>
        <taxon>Bacillati</taxon>
        <taxon>Bacillota</taxon>
        <taxon>Clostridia</taxon>
        <taxon>Halanaerobiales</taxon>
        <taxon>Halarsenatibacteraceae</taxon>
        <taxon>Halarsenatibacter</taxon>
    </lineage>
</organism>
<accession>A0A1G9U6K8</accession>
<evidence type="ECO:0000313" key="2">
    <source>
        <dbReference type="Proteomes" id="UP000199476"/>
    </source>
</evidence>
<name>A0A1G9U6K8_9FIRM</name>
<gene>
    <name evidence="1" type="ORF">SAMN04488692_1621</name>
</gene>
<dbReference type="EMBL" id="FNGO01000062">
    <property type="protein sequence ID" value="SDM55620.1"/>
    <property type="molecule type" value="Genomic_DNA"/>
</dbReference>
<dbReference type="AlphaFoldDB" id="A0A1G9U6K8"/>
<dbReference type="RefSeq" id="WP_089762499.1">
    <property type="nucleotide sequence ID" value="NZ_FNGO01000062.1"/>
</dbReference>
<evidence type="ECO:0000313" key="1">
    <source>
        <dbReference type="EMBL" id="SDM55620.1"/>
    </source>
</evidence>
<reference evidence="1 2" key="1">
    <citation type="submission" date="2016-10" db="EMBL/GenBank/DDBJ databases">
        <authorList>
            <person name="de Groot N.N."/>
        </authorList>
    </citation>
    <scope>NUCLEOTIDE SEQUENCE [LARGE SCALE GENOMIC DNA]</scope>
    <source>
        <strain evidence="1 2">SLAS-1</strain>
    </source>
</reference>
<proteinExistence type="predicted"/>
<keyword evidence="2" id="KW-1185">Reference proteome</keyword>